<dbReference type="PANTHER" id="PTHR38455:SF1">
    <property type="entry name" value="DUF951 DOMAIN-CONTAINING PROTEIN"/>
    <property type="match status" value="1"/>
</dbReference>
<evidence type="ECO:0008006" key="3">
    <source>
        <dbReference type="Google" id="ProtNLM"/>
    </source>
</evidence>
<evidence type="ECO:0000313" key="2">
    <source>
        <dbReference type="Proteomes" id="UP000034287"/>
    </source>
</evidence>
<dbReference type="PANTHER" id="PTHR38455">
    <property type="entry name" value="HYPOTHETICAL CYTOSOLIC PROTEIN"/>
    <property type="match status" value="1"/>
</dbReference>
<dbReference type="Proteomes" id="UP000034287">
    <property type="component" value="Unassembled WGS sequence"/>
</dbReference>
<proteinExistence type="predicted"/>
<organism evidence="1 2">
    <name type="scientific">Salinicoccus sediminis</name>
    <dbReference type="NCBI Taxonomy" id="1432562"/>
    <lineage>
        <taxon>Bacteria</taxon>
        <taxon>Bacillati</taxon>
        <taxon>Bacillota</taxon>
        <taxon>Bacilli</taxon>
        <taxon>Bacillales</taxon>
        <taxon>Staphylococcaceae</taxon>
        <taxon>Salinicoccus</taxon>
    </lineage>
</organism>
<dbReference type="RefSeq" id="WP_046514912.1">
    <property type="nucleotide sequence ID" value="NZ_LAYZ01000003.1"/>
</dbReference>
<evidence type="ECO:0000313" key="1">
    <source>
        <dbReference type="EMBL" id="KKK34773.1"/>
    </source>
</evidence>
<dbReference type="PIRSF" id="PIRSF037263">
    <property type="entry name" value="DUF951_bac"/>
    <property type="match status" value="1"/>
</dbReference>
<accession>A0A0M2SKJ4</accession>
<comment type="caution">
    <text evidence="1">The sequence shown here is derived from an EMBL/GenBank/DDBJ whole genome shotgun (WGS) entry which is preliminary data.</text>
</comment>
<dbReference type="Pfam" id="PF06107">
    <property type="entry name" value="DUF951"/>
    <property type="match status" value="1"/>
</dbReference>
<dbReference type="PATRIC" id="fig|1432562.3.peg.1317"/>
<name>A0A0M2SKJ4_9STAP</name>
<sequence length="59" mass="7061">MEKEYGMNDIVEMKKQHPCGSRLFRITRLGADIKIRCEQCGRVVMMPRRDFEKRMKSVK</sequence>
<keyword evidence="2" id="KW-1185">Reference proteome</keyword>
<reference evidence="1 2" key="1">
    <citation type="submission" date="2015-04" db="EMBL/GenBank/DDBJ databases">
        <title>Taxonomic description and genome sequence of Salinicoccus sediminis sp. nov., a novel hyper halotolerant bacterium isolated from marine sediment.</title>
        <authorList>
            <person name="Mathan Kumar R."/>
            <person name="Kaur G."/>
            <person name="Kumar N."/>
            <person name="Kumar A."/>
            <person name="Singh N.K."/>
            <person name="Kaur N."/>
            <person name="Mayilraj S."/>
        </authorList>
    </citation>
    <scope>NUCLEOTIDE SEQUENCE [LARGE SCALE GENOMIC DNA]</scope>
    <source>
        <strain evidence="1 2">SV-16</strain>
    </source>
</reference>
<dbReference type="EMBL" id="LAYZ01000003">
    <property type="protein sequence ID" value="KKK34773.1"/>
    <property type="molecule type" value="Genomic_DNA"/>
</dbReference>
<protein>
    <recommendedName>
        <fullName evidence="3">DUF951 domain-containing protein</fullName>
    </recommendedName>
</protein>
<dbReference type="OrthoDB" id="9802710at2"/>
<dbReference type="AlphaFoldDB" id="A0A0M2SKJ4"/>
<dbReference type="STRING" id="1432562.WN59_06615"/>
<gene>
    <name evidence="1" type="ORF">WN59_06615</name>
</gene>
<dbReference type="InterPro" id="IPR009296">
    <property type="entry name" value="DUF951"/>
</dbReference>